<organism evidence="1 2">
    <name type="scientific">Helicobacter acinonychis (strain Sheeba)</name>
    <dbReference type="NCBI Taxonomy" id="382638"/>
    <lineage>
        <taxon>Bacteria</taxon>
        <taxon>Pseudomonadati</taxon>
        <taxon>Campylobacterota</taxon>
        <taxon>Epsilonproteobacteria</taxon>
        <taxon>Campylobacterales</taxon>
        <taxon>Helicobacteraceae</taxon>
        <taxon>Helicobacter</taxon>
    </lineage>
</organism>
<protein>
    <submittedName>
        <fullName evidence="1">Uncharacterized protein</fullName>
    </submittedName>
</protein>
<dbReference type="HOGENOM" id="CLU_3328631_0_0_7"/>
<keyword evidence="2" id="KW-1185">Reference proteome</keyword>
<geneLocation type="plasmid" evidence="1 2">
    <name>pHac1</name>
</geneLocation>
<dbReference type="KEGG" id="hac:pHac1_5"/>
<dbReference type="AlphaFoldDB" id="Q17V40"/>
<sequence>MVCLLTECYPLQTPNPLAFKANCSKFVNTRISNHVIPP</sequence>
<accession>Q17V40</accession>
<gene>
    <name evidence="1" type="ordered locus">pHac1_5</name>
</gene>
<evidence type="ECO:0000313" key="1">
    <source>
        <dbReference type="EMBL" id="CAK00486.1"/>
    </source>
</evidence>
<dbReference type="Proteomes" id="UP000000775">
    <property type="component" value="Plasmid pHac1"/>
</dbReference>
<name>Q17V40_HELAH</name>
<keyword evidence="1" id="KW-0614">Plasmid</keyword>
<proteinExistence type="predicted"/>
<evidence type="ECO:0000313" key="2">
    <source>
        <dbReference type="Proteomes" id="UP000000775"/>
    </source>
</evidence>
<dbReference type="EMBL" id="AM260523">
    <property type="protein sequence ID" value="CAK00486.1"/>
    <property type="molecule type" value="Genomic_DNA"/>
</dbReference>
<reference evidence="1 2" key="1">
    <citation type="journal article" date="2006" name="PLoS Genet.">
        <title>Who ate whom? Adaptive Helicobacter genomic changes that accompanied a host jump from early humans to large felines.</title>
        <authorList>
            <person name="Eppinger M."/>
            <person name="Baar C."/>
            <person name="Linz B."/>
            <person name="Raddatz G."/>
            <person name="Lanz C."/>
            <person name="Keller H."/>
            <person name="Morelli G."/>
            <person name="Gressmann H."/>
            <person name="Achtman M."/>
            <person name="Schuster S.C."/>
        </authorList>
    </citation>
    <scope>NUCLEOTIDE SEQUENCE [LARGE SCALE GENOMIC DNA]</scope>
    <source>
        <strain evidence="1 2">Sheeba</strain>
    </source>
</reference>